<sequence>MYKHNLHQRYSDLFENQNDSRLNRLVEDLEATYHAPMPPQLPTWQLIQARYRHLNSLKAVSTSHFSSRFKLVQWLSLSTRSLAIIAALLAALVVTGTVYAVIAPFLGSVLSSRPATSYMVQHKLFSPIQQSRTVAGVTINIDSAYADANELIIASTLVSNDKHTILANENSAPDRKQISLLHIVVSTKDGTVLGDSHSGKLIVGGSASQNTDKYREAEAFYVDTDRITGNPQQLDIHLKMEIGTGAAFRTPHVLGSATFDFSVPFHSGGLIKLGQQQTTEGETITLQKAIITPSDVRIFVSGLQPWGKANLFATVSVSQDPKSYDALSGSPQGDGSFLFTFPHRLYGKHGAWTITITERENHLFGKIRTWTFHFNVP</sequence>
<keyword evidence="1" id="KW-0812">Transmembrane</keyword>
<proteinExistence type="predicted"/>
<dbReference type="EMBL" id="CP035758">
    <property type="protein sequence ID" value="QBD75351.1"/>
    <property type="molecule type" value="Genomic_DNA"/>
</dbReference>
<dbReference type="InterPro" id="IPR025436">
    <property type="entry name" value="DUF4179"/>
</dbReference>
<dbReference type="Proteomes" id="UP000290365">
    <property type="component" value="Chromosome"/>
</dbReference>
<dbReference type="Gene3D" id="2.60.40.1630">
    <property type="entry name" value="bacillus anthracis domain"/>
    <property type="match status" value="1"/>
</dbReference>
<feature type="transmembrane region" description="Helical" evidence="1">
    <location>
        <begin position="82"/>
        <end position="106"/>
    </location>
</feature>
<evidence type="ECO:0000256" key="1">
    <source>
        <dbReference type="SAM" id="Phobius"/>
    </source>
</evidence>
<reference evidence="3 4" key="1">
    <citation type="submission" date="2019-01" db="EMBL/GenBank/DDBJ databases">
        <title>Ktedonosporobacter rubrisoli SCAWS-G2.</title>
        <authorList>
            <person name="Huang Y."/>
            <person name="Yan B."/>
        </authorList>
    </citation>
    <scope>NUCLEOTIDE SEQUENCE [LARGE SCALE GENOMIC DNA]</scope>
    <source>
        <strain evidence="3 4">SCAWS-G2</strain>
    </source>
</reference>
<dbReference type="Pfam" id="PF13786">
    <property type="entry name" value="DUF4179"/>
    <property type="match status" value="1"/>
</dbReference>
<evidence type="ECO:0000313" key="3">
    <source>
        <dbReference type="EMBL" id="QBD75351.1"/>
    </source>
</evidence>
<feature type="domain" description="DUF4179" evidence="2">
    <location>
        <begin position="81"/>
        <end position="157"/>
    </location>
</feature>
<dbReference type="AlphaFoldDB" id="A0A4V0YY86"/>
<protein>
    <submittedName>
        <fullName evidence="3">DUF4179 domain-containing protein</fullName>
    </submittedName>
</protein>
<keyword evidence="1" id="KW-0472">Membrane</keyword>
<dbReference type="RefSeq" id="WP_129885950.1">
    <property type="nucleotide sequence ID" value="NZ_CP035758.1"/>
</dbReference>
<evidence type="ECO:0000313" key="4">
    <source>
        <dbReference type="Proteomes" id="UP000290365"/>
    </source>
</evidence>
<evidence type="ECO:0000259" key="2">
    <source>
        <dbReference type="Pfam" id="PF13786"/>
    </source>
</evidence>
<accession>A0A4V0YY86</accession>
<dbReference type="OrthoDB" id="147994at2"/>
<name>A0A4V0YY86_KTERU</name>
<gene>
    <name evidence="3" type="ORF">EPA93_04785</name>
</gene>
<organism evidence="3 4">
    <name type="scientific">Ktedonosporobacter rubrisoli</name>
    <dbReference type="NCBI Taxonomy" id="2509675"/>
    <lineage>
        <taxon>Bacteria</taxon>
        <taxon>Bacillati</taxon>
        <taxon>Chloroflexota</taxon>
        <taxon>Ktedonobacteria</taxon>
        <taxon>Ktedonobacterales</taxon>
        <taxon>Ktedonosporobacteraceae</taxon>
        <taxon>Ktedonosporobacter</taxon>
    </lineage>
</organism>
<keyword evidence="4" id="KW-1185">Reference proteome</keyword>
<keyword evidence="1" id="KW-1133">Transmembrane helix</keyword>
<dbReference type="KEGG" id="kbs:EPA93_04785"/>